<evidence type="ECO:0000256" key="4">
    <source>
        <dbReference type="ARBA" id="ARBA00022827"/>
    </source>
</evidence>
<dbReference type="InterPro" id="IPR007867">
    <property type="entry name" value="GMC_OxRtase_C"/>
</dbReference>
<name>A0A381SUT7_9ZZZZ</name>
<comment type="similarity">
    <text evidence="2">Belongs to the GMC oxidoreductase family.</text>
</comment>
<dbReference type="InterPro" id="IPR000172">
    <property type="entry name" value="GMC_OxRdtase_N"/>
</dbReference>
<comment type="cofactor">
    <cofactor evidence="1">
        <name>FAD</name>
        <dbReference type="ChEBI" id="CHEBI:57692"/>
    </cofactor>
</comment>
<dbReference type="Gene3D" id="3.30.410.40">
    <property type="match status" value="1"/>
</dbReference>
<dbReference type="EMBL" id="UINC01003538">
    <property type="protein sequence ID" value="SVA07209.1"/>
    <property type="molecule type" value="Genomic_DNA"/>
</dbReference>
<dbReference type="PANTHER" id="PTHR11552:SF147">
    <property type="entry name" value="CHOLINE DEHYDROGENASE, MITOCHONDRIAL"/>
    <property type="match status" value="1"/>
</dbReference>
<keyword evidence="4" id="KW-0274">FAD</keyword>
<dbReference type="PANTHER" id="PTHR11552">
    <property type="entry name" value="GLUCOSE-METHANOL-CHOLINE GMC OXIDOREDUCTASE"/>
    <property type="match status" value="1"/>
</dbReference>
<evidence type="ECO:0000313" key="7">
    <source>
        <dbReference type="EMBL" id="SVA07209.1"/>
    </source>
</evidence>
<sequence length="525" mass="58235">MRYDFIVVGAGSAGSVVASRLSEDPNKSVLLLEAGPDYPNFETLPNDLKTGWATGADLAVGGEHDWQLHGRASSMAENMEVPRGKVTGGTSAINGQVFLRPVPDDFDRWAKFGNSEWTYEKSLPYLIKIETDLDYSGDFHGKEGPILVHRHKLDSLTDDQLAFYKACREMGFPDNYDHNLPDSTGVGPYPLNNPNGIRFSTALGYLSESRHRLNLTIRANCVTKRVIFDGEKAVGVEVFSENETYTLEANEVILSAGAIASPQLLMLSGIGPADQLERQNISVIRNVPGVGKNLRDHPTVHTRWKPNPNSELPEESIGPQKVALRYTANNSPYINDMIMVMRYNHDIGREIGRENGLDESRQSVEYGPLVMSVGIYLAESTGELKLQSSDINIQPYLDYNMLSSEFDMKRLRDGVRLSDRIGSSQAFKDLVEKRVEPDNETLNDDSKLDTWMLQNVLTMHHISGTCKMGPRSDESSVVDQFGRVHGIKNLRVSDVSIVPECPRANTNIAAMLIGERTADFISEVG</sequence>
<proteinExistence type="inferred from homology"/>
<evidence type="ECO:0000256" key="5">
    <source>
        <dbReference type="SAM" id="MobiDB-lite"/>
    </source>
</evidence>
<organism evidence="7">
    <name type="scientific">marine metagenome</name>
    <dbReference type="NCBI Taxonomy" id="408172"/>
    <lineage>
        <taxon>unclassified sequences</taxon>
        <taxon>metagenomes</taxon>
        <taxon>ecological metagenomes</taxon>
    </lineage>
</organism>
<evidence type="ECO:0000256" key="1">
    <source>
        <dbReference type="ARBA" id="ARBA00001974"/>
    </source>
</evidence>
<dbReference type="GO" id="GO:0050660">
    <property type="term" value="F:flavin adenine dinucleotide binding"/>
    <property type="evidence" value="ECO:0007669"/>
    <property type="project" value="InterPro"/>
</dbReference>
<accession>A0A381SUT7</accession>
<evidence type="ECO:0000259" key="6">
    <source>
        <dbReference type="PROSITE" id="PS00624"/>
    </source>
</evidence>
<dbReference type="PROSITE" id="PS00624">
    <property type="entry name" value="GMC_OXRED_2"/>
    <property type="match status" value="1"/>
</dbReference>
<reference evidence="7" key="1">
    <citation type="submission" date="2018-05" db="EMBL/GenBank/DDBJ databases">
        <authorList>
            <person name="Lanie J.A."/>
            <person name="Ng W.-L."/>
            <person name="Kazmierczak K.M."/>
            <person name="Andrzejewski T.M."/>
            <person name="Davidsen T.M."/>
            <person name="Wayne K.J."/>
            <person name="Tettelin H."/>
            <person name="Glass J.I."/>
            <person name="Rusch D."/>
            <person name="Podicherti R."/>
            <person name="Tsui H.-C.T."/>
            <person name="Winkler M.E."/>
        </authorList>
    </citation>
    <scope>NUCLEOTIDE SEQUENCE</scope>
</reference>
<dbReference type="Pfam" id="PF05199">
    <property type="entry name" value="GMC_oxred_C"/>
    <property type="match status" value="1"/>
</dbReference>
<dbReference type="InterPro" id="IPR036188">
    <property type="entry name" value="FAD/NAD-bd_sf"/>
</dbReference>
<evidence type="ECO:0000256" key="2">
    <source>
        <dbReference type="ARBA" id="ARBA00010790"/>
    </source>
</evidence>
<dbReference type="Pfam" id="PF00732">
    <property type="entry name" value="GMC_oxred_N"/>
    <property type="match status" value="1"/>
</dbReference>
<dbReference type="InterPro" id="IPR012132">
    <property type="entry name" value="GMC_OxRdtase"/>
</dbReference>
<keyword evidence="3" id="KW-0285">Flavoprotein</keyword>
<dbReference type="Gene3D" id="3.50.50.60">
    <property type="entry name" value="FAD/NAD(P)-binding domain"/>
    <property type="match status" value="1"/>
</dbReference>
<protein>
    <recommendedName>
        <fullName evidence="6">Glucose-methanol-choline oxidoreductase N-terminal domain-containing protein</fullName>
    </recommendedName>
</protein>
<feature type="domain" description="Glucose-methanol-choline oxidoreductase N-terminal" evidence="6">
    <location>
        <begin position="257"/>
        <end position="271"/>
    </location>
</feature>
<feature type="region of interest" description="Disordered" evidence="5">
    <location>
        <begin position="295"/>
        <end position="316"/>
    </location>
</feature>
<dbReference type="SUPFAM" id="SSF54373">
    <property type="entry name" value="FAD-linked reductases, C-terminal domain"/>
    <property type="match status" value="1"/>
</dbReference>
<dbReference type="PIRSF" id="PIRSF000137">
    <property type="entry name" value="Alcohol_oxidase"/>
    <property type="match status" value="1"/>
</dbReference>
<dbReference type="GO" id="GO:0016614">
    <property type="term" value="F:oxidoreductase activity, acting on CH-OH group of donors"/>
    <property type="evidence" value="ECO:0007669"/>
    <property type="project" value="InterPro"/>
</dbReference>
<dbReference type="SUPFAM" id="SSF51905">
    <property type="entry name" value="FAD/NAD(P)-binding domain"/>
    <property type="match status" value="1"/>
</dbReference>
<evidence type="ECO:0000256" key="3">
    <source>
        <dbReference type="ARBA" id="ARBA00022630"/>
    </source>
</evidence>
<gene>
    <name evidence="7" type="ORF">METZ01_LOCUS60063</name>
</gene>
<dbReference type="AlphaFoldDB" id="A0A381SUT7"/>